<comment type="caution">
    <text evidence="1">The sequence shown here is derived from an EMBL/GenBank/DDBJ whole genome shotgun (WGS) entry which is preliminary data.</text>
</comment>
<evidence type="ECO:0000313" key="2">
    <source>
        <dbReference type="Proteomes" id="UP001596378"/>
    </source>
</evidence>
<keyword evidence="2" id="KW-1185">Reference proteome</keyword>
<dbReference type="NCBIfam" id="NF040910">
    <property type="entry name" value="CD1375_fam"/>
    <property type="match status" value="1"/>
</dbReference>
<name>A0ABW2FA58_9BACL</name>
<reference evidence="2" key="1">
    <citation type="journal article" date="2019" name="Int. J. Syst. Evol. Microbiol.">
        <title>The Global Catalogue of Microorganisms (GCM) 10K type strain sequencing project: providing services to taxonomists for standard genome sequencing and annotation.</title>
        <authorList>
            <consortium name="The Broad Institute Genomics Platform"/>
            <consortium name="The Broad Institute Genome Sequencing Center for Infectious Disease"/>
            <person name="Wu L."/>
            <person name="Ma J."/>
        </authorList>
    </citation>
    <scope>NUCLEOTIDE SEQUENCE [LARGE SCALE GENOMIC DNA]</scope>
    <source>
        <strain evidence="2">KCTC 12907</strain>
    </source>
</reference>
<accession>A0ABW2FA58</accession>
<dbReference type="EMBL" id="JBHTAI010000006">
    <property type="protein sequence ID" value="MFC7149117.1"/>
    <property type="molecule type" value="Genomic_DNA"/>
</dbReference>
<proteinExistence type="predicted"/>
<dbReference type="Proteomes" id="UP001596378">
    <property type="component" value="Unassembled WGS sequence"/>
</dbReference>
<dbReference type="InterPro" id="IPR047907">
    <property type="entry name" value="CD1375-like"/>
</dbReference>
<sequence length="40" mass="4443">MAKVYYGLIKAGVREIGDVPTRWRADVQTMLDADTQDSAT</sequence>
<gene>
    <name evidence="1" type="ORF">ACFQMJ_11315</name>
</gene>
<evidence type="ECO:0000313" key="1">
    <source>
        <dbReference type="EMBL" id="MFC7149117.1"/>
    </source>
</evidence>
<dbReference type="RefSeq" id="WP_378054032.1">
    <property type="nucleotide sequence ID" value="NZ_JBHMDN010000079.1"/>
</dbReference>
<organism evidence="1 2">
    <name type="scientific">Cohnella cellulosilytica</name>
    <dbReference type="NCBI Taxonomy" id="986710"/>
    <lineage>
        <taxon>Bacteria</taxon>
        <taxon>Bacillati</taxon>
        <taxon>Bacillota</taxon>
        <taxon>Bacilli</taxon>
        <taxon>Bacillales</taxon>
        <taxon>Paenibacillaceae</taxon>
        <taxon>Cohnella</taxon>
    </lineage>
</organism>
<protein>
    <submittedName>
        <fullName evidence="1">CD1375 family protein</fullName>
    </submittedName>
</protein>